<evidence type="ECO:0000313" key="2">
    <source>
        <dbReference type="Proteomes" id="UP001163321"/>
    </source>
</evidence>
<name>A0ACC0WBI6_9STRA</name>
<evidence type="ECO:0000313" key="1">
    <source>
        <dbReference type="EMBL" id="KAI9915303.1"/>
    </source>
</evidence>
<proteinExistence type="predicted"/>
<protein>
    <submittedName>
        <fullName evidence="1">Uncharacterized protein</fullName>
    </submittedName>
</protein>
<keyword evidence="2" id="KW-1185">Reference proteome</keyword>
<sequence length="127" mass="14185">MYDRGVQVCWLLIFTFSANVVLTWFTKVISVHLSTLSCNRELRTSLQVDAGMKAHIDEVLRSIAPFLACWSEAYLLSHIEQEKEGQSRKNLSVAPTTDNIVNASLESVAKEVHSKDAGADNYSRQIA</sequence>
<reference evidence="1 2" key="1">
    <citation type="journal article" date="2022" name="bioRxiv">
        <title>The genome of the oomycete Peronosclerospora sorghi, a cosmopolitan pathogen of maize and sorghum, is inflated with dispersed pseudogenes.</title>
        <authorList>
            <person name="Fletcher K."/>
            <person name="Martin F."/>
            <person name="Isakeit T."/>
            <person name="Cavanaugh K."/>
            <person name="Magill C."/>
            <person name="Michelmore R."/>
        </authorList>
    </citation>
    <scope>NUCLEOTIDE SEQUENCE [LARGE SCALE GENOMIC DNA]</scope>
    <source>
        <strain evidence="1">P6</strain>
    </source>
</reference>
<gene>
    <name evidence="1" type="ORF">PsorP6_007345</name>
</gene>
<organism evidence="1 2">
    <name type="scientific">Peronosclerospora sorghi</name>
    <dbReference type="NCBI Taxonomy" id="230839"/>
    <lineage>
        <taxon>Eukaryota</taxon>
        <taxon>Sar</taxon>
        <taxon>Stramenopiles</taxon>
        <taxon>Oomycota</taxon>
        <taxon>Peronosporomycetes</taxon>
        <taxon>Peronosporales</taxon>
        <taxon>Peronosporaceae</taxon>
        <taxon>Peronosclerospora</taxon>
    </lineage>
</organism>
<dbReference type="EMBL" id="CM047582">
    <property type="protein sequence ID" value="KAI9915303.1"/>
    <property type="molecule type" value="Genomic_DNA"/>
</dbReference>
<accession>A0ACC0WBI6</accession>
<dbReference type="Proteomes" id="UP001163321">
    <property type="component" value="Chromosome 3"/>
</dbReference>
<comment type="caution">
    <text evidence="1">The sequence shown here is derived from an EMBL/GenBank/DDBJ whole genome shotgun (WGS) entry which is preliminary data.</text>
</comment>